<dbReference type="GO" id="GO:0000062">
    <property type="term" value="F:fatty-acyl-CoA binding"/>
    <property type="evidence" value="ECO:0007669"/>
    <property type="project" value="InterPro"/>
</dbReference>
<dbReference type="Gene3D" id="1.20.80.10">
    <property type="match status" value="1"/>
</dbReference>
<feature type="compositionally biased region" description="Polar residues" evidence="1">
    <location>
        <begin position="124"/>
        <end position="135"/>
    </location>
</feature>
<comment type="caution">
    <text evidence="2">The sequence shown here is derived from an EMBL/GenBank/DDBJ whole genome shotgun (WGS) entry which is preliminary data.</text>
</comment>
<feature type="compositionally biased region" description="Basic and acidic residues" evidence="1">
    <location>
        <begin position="112"/>
        <end position="121"/>
    </location>
</feature>
<accession>A0A8H7CEB0</accession>
<organism evidence="2 3">
    <name type="scientific">Mycena venus</name>
    <dbReference type="NCBI Taxonomy" id="2733690"/>
    <lineage>
        <taxon>Eukaryota</taxon>
        <taxon>Fungi</taxon>
        <taxon>Dikarya</taxon>
        <taxon>Basidiomycota</taxon>
        <taxon>Agaricomycotina</taxon>
        <taxon>Agaricomycetes</taxon>
        <taxon>Agaricomycetidae</taxon>
        <taxon>Agaricales</taxon>
        <taxon>Marasmiineae</taxon>
        <taxon>Mycenaceae</taxon>
        <taxon>Mycena</taxon>
    </lineage>
</organism>
<reference evidence="2" key="1">
    <citation type="submission" date="2020-05" db="EMBL/GenBank/DDBJ databases">
        <title>Mycena genomes resolve the evolution of fungal bioluminescence.</title>
        <authorList>
            <person name="Tsai I.J."/>
        </authorList>
    </citation>
    <scope>NUCLEOTIDE SEQUENCE</scope>
    <source>
        <strain evidence="2">CCC161011</strain>
    </source>
</reference>
<sequence length="608" mass="65656">MRLSSAQGTTRFICMDITCKAIDAHPANHNRSRVICDNTATAGDNTTPRPGASLKAKWDAWNSVKGTPKEKACTMPPGNASPHTFLIATLSDLALIASSRKRKNSTTASLEEPLRRQRICSESHIPNKQPVSYQMNDEDQPMNNRNPNPNNPTPRPAPQIISEVNGVTTLDNGQQYTTPPAGGFPIPQMAESVWRNTTEASRVALRAEKGPKIWTRIYRGSARDDLQAVAAKIVTAARKLTGDDRINIIAPIEKAPLDERYPAPYHYLLVDGDEAAASFLMATSLFTSALSRVLPARTPPDSNTAIATAVLRQLMALQHIVEYLVQHATPRPGQSAADMATEVLNSVTIYSLRMARNKTTFYTVWNLYVNPPDMSLDLWMGWCAMVHNLGFEIHRFGRGRIRTGDAQFKCTGCKSNDHPTGLCSIPAIPGWFGVSLANMAADDKTFSDLDDGYHPPPSAPAPSSSKDKFPERALGNNGRPHRQLVNFGTPFLEPMDDNLGSGNGTPLSGGVHDPAVNHALDDGSWSLDDGPSSATIPVGQHLNSTGGIPVLGFSTHADVHIAPPHIEDNMQVDNDPPANGSHRSGAPTPPRFPPNAPTASEAIKSATP</sequence>
<feature type="region of interest" description="Disordered" evidence="1">
    <location>
        <begin position="567"/>
        <end position="608"/>
    </location>
</feature>
<dbReference type="AlphaFoldDB" id="A0A8H7CEB0"/>
<protein>
    <submittedName>
        <fullName evidence="2">Uncharacterized protein</fullName>
    </submittedName>
</protein>
<evidence type="ECO:0000313" key="2">
    <source>
        <dbReference type="EMBL" id="KAF7334075.1"/>
    </source>
</evidence>
<evidence type="ECO:0000256" key="1">
    <source>
        <dbReference type="SAM" id="MobiDB-lite"/>
    </source>
</evidence>
<dbReference type="Proteomes" id="UP000620124">
    <property type="component" value="Unassembled WGS sequence"/>
</dbReference>
<keyword evidence="3" id="KW-1185">Reference proteome</keyword>
<dbReference type="SUPFAM" id="SSF47027">
    <property type="entry name" value="Acyl-CoA binding protein"/>
    <property type="match status" value="1"/>
</dbReference>
<dbReference type="InterPro" id="IPR035984">
    <property type="entry name" value="Acyl-CoA-binding_sf"/>
</dbReference>
<dbReference type="InterPro" id="IPR014352">
    <property type="entry name" value="FERM/acyl-CoA-bd_prot_sf"/>
</dbReference>
<feature type="region of interest" description="Disordered" evidence="1">
    <location>
        <begin position="447"/>
        <end position="482"/>
    </location>
</feature>
<feature type="compositionally biased region" description="Pro residues" evidence="1">
    <location>
        <begin position="587"/>
        <end position="596"/>
    </location>
</feature>
<name>A0A8H7CEB0_9AGAR</name>
<proteinExistence type="predicted"/>
<feature type="region of interest" description="Disordered" evidence="1">
    <location>
        <begin position="99"/>
        <end position="159"/>
    </location>
</feature>
<gene>
    <name evidence="2" type="ORF">MVEN_02313100</name>
</gene>
<dbReference type="EMBL" id="JACAZI010000027">
    <property type="protein sequence ID" value="KAF7334075.1"/>
    <property type="molecule type" value="Genomic_DNA"/>
</dbReference>
<dbReference type="OrthoDB" id="2970403at2759"/>
<evidence type="ECO:0000313" key="3">
    <source>
        <dbReference type="Proteomes" id="UP000620124"/>
    </source>
</evidence>